<proteinExistence type="predicted"/>
<dbReference type="CDD" id="cd16936">
    <property type="entry name" value="HATPase_RsbW-like"/>
    <property type="match status" value="1"/>
</dbReference>
<dbReference type="PANTHER" id="PTHR35526">
    <property type="entry name" value="ANTI-SIGMA-F FACTOR RSBW-RELATED"/>
    <property type="match status" value="1"/>
</dbReference>
<dbReference type="SUPFAM" id="SSF55874">
    <property type="entry name" value="ATPase domain of HSP90 chaperone/DNA topoisomerase II/histidine kinase"/>
    <property type="match status" value="1"/>
</dbReference>
<protein>
    <submittedName>
        <fullName evidence="4">ATP-binding protein</fullName>
    </submittedName>
</protein>
<keyword evidence="5" id="KW-1185">Reference proteome</keyword>
<feature type="compositionally biased region" description="Polar residues" evidence="2">
    <location>
        <begin position="46"/>
        <end position="56"/>
    </location>
</feature>
<dbReference type="PANTHER" id="PTHR35526:SF3">
    <property type="entry name" value="ANTI-SIGMA-F FACTOR RSBW"/>
    <property type="match status" value="1"/>
</dbReference>
<keyword evidence="1" id="KW-0723">Serine/threonine-protein kinase</keyword>
<dbReference type="Proteomes" id="UP000267128">
    <property type="component" value="Unassembled WGS sequence"/>
</dbReference>
<evidence type="ECO:0000259" key="3">
    <source>
        <dbReference type="Pfam" id="PF13581"/>
    </source>
</evidence>
<evidence type="ECO:0000256" key="1">
    <source>
        <dbReference type="ARBA" id="ARBA00022527"/>
    </source>
</evidence>
<dbReference type="InterPro" id="IPR050267">
    <property type="entry name" value="Anti-sigma-factor_SerPK"/>
</dbReference>
<feature type="region of interest" description="Disordered" evidence="2">
    <location>
        <begin position="1"/>
        <end position="56"/>
    </location>
</feature>
<keyword evidence="4" id="KW-0547">Nucleotide-binding</keyword>
<gene>
    <name evidence="4" type="ORF">EFK50_09515</name>
</gene>
<dbReference type="AlphaFoldDB" id="A0A3N0CIK7"/>
<reference evidence="4 5" key="1">
    <citation type="submission" date="2018-11" db="EMBL/GenBank/DDBJ databases">
        <authorList>
            <person name="Li F."/>
        </authorList>
    </citation>
    <scope>NUCLEOTIDE SEQUENCE [LARGE SCALE GENOMIC DNA]</scope>
    <source>
        <strain evidence="4 5">Gsoil 097</strain>
    </source>
</reference>
<keyword evidence="1" id="KW-0808">Transferase</keyword>
<dbReference type="Pfam" id="PF13581">
    <property type="entry name" value="HATPase_c_2"/>
    <property type="match status" value="1"/>
</dbReference>
<accession>A0A3N0CIK7</accession>
<feature type="domain" description="Histidine kinase/HSP90-like ATPase" evidence="3">
    <location>
        <begin position="75"/>
        <end position="174"/>
    </location>
</feature>
<name>A0A3N0CIK7_9ACTN</name>
<dbReference type="GO" id="GO:0004674">
    <property type="term" value="F:protein serine/threonine kinase activity"/>
    <property type="evidence" value="ECO:0007669"/>
    <property type="project" value="UniProtKB-KW"/>
</dbReference>
<comment type="caution">
    <text evidence="4">The sequence shown here is derived from an EMBL/GenBank/DDBJ whole genome shotgun (WGS) entry which is preliminary data.</text>
</comment>
<dbReference type="GO" id="GO:0005524">
    <property type="term" value="F:ATP binding"/>
    <property type="evidence" value="ECO:0007669"/>
    <property type="project" value="UniProtKB-KW"/>
</dbReference>
<dbReference type="Gene3D" id="3.30.565.10">
    <property type="entry name" value="Histidine kinase-like ATPase, C-terminal domain"/>
    <property type="match status" value="1"/>
</dbReference>
<evidence type="ECO:0000313" key="4">
    <source>
        <dbReference type="EMBL" id="RNL63307.1"/>
    </source>
</evidence>
<keyword evidence="1" id="KW-0418">Kinase</keyword>
<dbReference type="OrthoDB" id="4088450at2"/>
<keyword evidence="4" id="KW-0067">ATP-binding</keyword>
<dbReference type="EMBL" id="RJSE01000007">
    <property type="protein sequence ID" value="RNL63307.1"/>
    <property type="molecule type" value="Genomic_DNA"/>
</dbReference>
<dbReference type="InterPro" id="IPR036890">
    <property type="entry name" value="HATPase_C_sf"/>
</dbReference>
<evidence type="ECO:0000256" key="2">
    <source>
        <dbReference type="SAM" id="MobiDB-lite"/>
    </source>
</evidence>
<dbReference type="InterPro" id="IPR003594">
    <property type="entry name" value="HATPase_dom"/>
</dbReference>
<organism evidence="4 5">
    <name type="scientific">Nocardioides marmoriginsengisoli</name>
    <dbReference type="NCBI Taxonomy" id="661483"/>
    <lineage>
        <taxon>Bacteria</taxon>
        <taxon>Bacillati</taxon>
        <taxon>Actinomycetota</taxon>
        <taxon>Actinomycetes</taxon>
        <taxon>Propionibacteriales</taxon>
        <taxon>Nocardioidaceae</taxon>
        <taxon>Nocardioides</taxon>
    </lineage>
</organism>
<sequence>MDCQQGVRHRSLPVDGRERRDHGQTGSDEEVPRRRRLTAPGAGKGQSANGSNAEGSPLSTLLAAPLQGPVSLSLPFSAESAGAVRRALVSWLAHQGSSPVTIHDARLVATELVANSIRHATPLRNQTLLVRWRREGDDLVLSVCDGGGSTEPRVVTADYDAERGRGLAIVEALSLRWWTERTRRIHVVHVLIPLA</sequence>
<evidence type="ECO:0000313" key="5">
    <source>
        <dbReference type="Proteomes" id="UP000267128"/>
    </source>
</evidence>